<sequence>MGISKFSSLFAVSTNARDSEGVGVNVTWSYSNKNESTLVTMVVKNLENQHWAALGLSITGKMAETHVFVVQYFADNTIDIKRMINPHKHDRPIDAPPGSGGLFTVVGTKLENNLITGQFELSNFTDSTFSRPQQEINDILPLNQTGLYHPLVATGRLDGT</sequence>
<protein>
    <recommendedName>
        <fullName evidence="1">DOMON domain-containing protein</fullName>
    </recommendedName>
</protein>
<dbReference type="Proteomes" id="UP000677228">
    <property type="component" value="Unassembled WGS sequence"/>
</dbReference>
<gene>
    <name evidence="2" type="ORF">OVA965_LOCUS41055</name>
    <name evidence="3" type="ORF">TMI583_LOCUS42609</name>
</gene>
<dbReference type="EMBL" id="CAJOBA010069356">
    <property type="protein sequence ID" value="CAF4382348.1"/>
    <property type="molecule type" value="Genomic_DNA"/>
</dbReference>
<dbReference type="InterPro" id="IPR005018">
    <property type="entry name" value="DOMON_domain"/>
</dbReference>
<evidence type="ECO:0000313" key="2">
    <source>
        <dbReference type="EMBL" id="CAF1582422.1"/>
    </source>
</evidence>
<dbReference type="Proteomes" id="UP000682733">
    <property type="component" value="Unassembled WGS sequence"/>
</dbReference>
<accession>A0A8S2V9X8</accession>
<evidence type="ECO:0000313" key="4">
    <source>
        <dbReference type="Proteomes" id="UP000682733"/>
    </source>
</evidence>
<reference evidence="3" key="1">
    <citation type="submission" date="2021-02" db="EMBL/GenBank/DDBJ databases">
        <authorList>
            <person name="Nowell W R."/>
        </authorList>
    </citation>
    <scope>NUCLEOTIDE SEQUENCE</scope>
</reference>
<dbReference type="AlphaFoldDB" id="A0A8S2V9X8"/>
<comment type="caution">
    <text evidence="3">The sequence shown here is derived from an EMBL/GenBank/DDBJ whole genome shotgun (WGS) entry which is preliminary data.</text>
</comment>
<feature type="domain" description="DOMON" evidence="1">
    <location>
        <begin position="22"/>
        <end position="155"/>
    </location>
</feature>
<evidence type="ECO:0000313" key="3">
    <source>
        <dbReference type="EMBL" id="CAF4382348.1"/>
    </source>
</evidence>
<dbReference type="EMBL" id="CAJNOK010046227">
    <property type="protein sequence ID" value="CAF1582422.1"/>
    <property type="molecule type" value="Genomic_DNA"/>
</dbReference>
<proteinExistence type="predicted"/>
<dbReference type="PROSITE" id="PS50836">
    <property type="entry name" value="DOMON"/>
    <property type="match status" value="1"/>
</dbReference>
<organism evidence="3 4">
    <name type="scientific">Didymodactylos carnosus</name>
    <dbReference type="NCBI Taxonomy" id="1234261"/>
    <lineage>
        <taxon>Eukaryota</taxon>
        <taxon>Metazoa</taxon>
        <taxon>Spiralia</taxon>
        <taxon>Gnathifera</taxon>
        <taxon>Rotifera</taxon>
        <taxon>Eurotatoria</taxon>
        <taxon>Bdelloidea</taxon>
        <taxon>Philodinida</taxon>
        <taxon>Philodinidae</taxon>
        <taxon>Didymodactylos</taxon>
    </lineage>
</organism>
<name>A0A8S2V9X8_9BILA</name>
<evidence type="ECO:0000259" key="1">
    <source>
        <dbReference type="PROSITE" id="PS50836"/>
    </source>
</evidence>
<feature type="non-terminal residue" evidence="3">
    <location>
        <position position="1"/>
    </location>
</feature>